<comment type="catalytic activity">
    <reaction evidence="5">
        <text>(S)-2-hydroxyglutarate + A = 2-oxoglutarate + AH2</text>
        <dbReference type="Rhea" id="RHEA:21252"/>
        <dbReference type="ChEBI" id="CHEBI:13193"/>
        <dbReference type="ChEBI" id="CHEBI:16782"/>
        <dbReference type="ChEBI" id="CHEBI:16810"/>
        <dbReference type="ChEBI" id="CHEBI:17499"/>
        <dbReference type="EC" id="1.1.99.2"/>
    </reaction>
</comment>
<comment type="similarity">
    <text evidence="6">Belongs to the L2HGDH family.</text>
</comment>
<evidence type="ECO:0000256" key="4">
    <source>
        <dbReference type="ARBA" id="ARBA00023002"/>
    </source>
</evidence>
<dbReference type="Pfam" id="PF01266">
    <property type="entry name" value="DAO"/>
    <property type="match status" value="1"/>
</dbReference>
<dbReference type="EMBL" id="JADGJD010002675">
    <property type="protein sequence ID" value="KAJ3029867.1"/>
    <property type="molecule type" value="Genomic_DNA"/>
</dbReference>
<keyword evidence="3" id="KW-0274">FAD</keyword>
<feature type="domain" description="FAD dependent oxidoreductase" evidence="9">
    <location>
        <begin position="38"/>
        <end position="165"/>
    </location>
</feature>
<evidence type="ECO:0000256" key="6">
    <source>
        <dbReference type="ARBA" id="ARBA00037941"/>
    </source>
</evidence>
<evidence type="ECO:0000256" key="5">
    <source>
        <dbReference type="ARBA" id="ARBA00036066"/>
    </source>
</evidence>
<evidence type="ECO:0000313" key="11">
    <source>
        <dbReference type="Proteomes" id="UP001212841"/>
    </source>
</evidence>
<keyword evidence="4" id="KW-0560">Oxidoreductase</keyword>
<dbReference type="Gene3D" id="3.50.50.60">
    <property type="entry name" value="FAD/NAD(P)-binding domain"/>
    <property type="match status" value="1"/>
</dbReference>
<dbReference type="InterPro" id="IPR036188">
    <property type="entry name" value="FAD/NAD-bd_sf"/>
</dbReference>
<feature type="non-terminal residue" evidence="10">
    <location>
        <position position="1"/>
    </location>
</feature>
<keyword evidence="11" id="KW-1185">Reference proteome</keyword>
<comment type="cofactor">
    <cofactor evidence="1">
        <name>FAD</name>
        <dbReference type="ChEBI" id="CHEBI:57692"/>
    </cofactor>
</comment>
<dbReference type="EC" id="1.1.99.2" evidence="7"/>
<evidence type="ECO:0000313" key="10">
    <source>
        <dbReference type="EMBL" id="KAJ3029867.1"/>
    </source>
</evidence>
<organism evidence="10 11">
    <name type="scientific">Rhizophlyctis rosea</name>
    <dbReference type="NCBI Taxonomy" id="64517"/>
    <lineage>
        <taxon>Eukaryota</taxon>
        <taxon>Fungi</taxon>
        <taxon>Fungi incertae sedis</taxon>
        <taxon>Chytridiomycota</taxon>
        <taxon>Chytridiomycota incertae sedis</taxon>
        <taxon>Chytridiomycetes</taxon>
        <taxon>Rhizophlyctidales</taxon>
        <taxon>Rhizophlyctidaceae</taxon>
        <taxon>Rhizophlyctis</taxon>
    </lineage>
</organism>
<protein>
    <recommendedName>
        <fullName evidence="8">L-2-hydroxyglutarate dehydrogenase, mitochondrial</fullName>
        <ecNumber evidence="7">1.1.99.2</ecNumber>
    </recommendedName>
</protein>
<accession>A0AAD5WZE2</accession>
<dbReference type="AlphaFoldDB" id="A0AAD5WZE2"/>
<reference evidence="10" key="1">
    <citation type="submission" date="2020-05" db="EMBL/GenBank/DDBJ databases">
        <title>Phylogenomic resolution of chytrid fungi.</title>
        <authorList>
            <person name="Stajich J.E."/>
            <person name="Amses K."/>
            <person name="Simmons R."/>
            <person name="Seto K."/>
            <person name="Myers J."/>
            <person name="Bonds A."/>
            <person name="Quandt C.A."/>
            <person name="Barry K."/>
            <person name="Liu P."/>
            <person name="Grigoriev I."/>
            <person name="Longcore J.E."/>
            <person name="James T.Y."/>
        </authorList>
    </citation>
    <scope>NUCLEOTIDE SEQUENCE</scope>
    <source>
        <strain evidence="10">JEL0318</strain>
    </source>
</reference>
<comment type="caution">
    <text evidence="10">The sequence shown here is derived from an EMBL/GenBank/DDBJ whole genome shotgun (WGS) entry which is preliminary data.</text>
</comment>
<proteinExistence type="inferred from homology"/>
<keyword evidence="2" id="KW-0285">Flavoprotein</keyword>
<dbReference type="SUPFAM" id="SSF51905">
    <property type="entry name" value="FAD/NAD(P)-binding domain"/>
    <property type="match status" value="1"/>
</dbReference>
<dbReference type="GO" id="GO:0047545">
    <property type="term" value="F:(S)-2-hydroxyglutarate dehydrogenase activity"/>
    <property type="evidence" value="ECO:0007669"/>
    <property type="project" value="UniProtKB-EC"/>
</dbReference>
<dbReference type="Proteomes" id="UP001212841">
    <property type="component" value="Unassembled WGS sequence"/>
</dbReference>
<dbReference type="PANTHER" id="PTHR43104">
    <property type="entry name" value="L-2-HYDROXYGLUTARATE DEHYDROGENASE, MITOCHONDRIAL"/>
    <property type="match status" value="1"/>
</dbReference>
<name>A0AAD5WZE2_9FUNG</name>
<evidence type="ECO:0000256" key="3">
    <source>
        <dbReference type="ARBA" id="ARBA00022827"/>
    </source>
</evidence>
<gene>
    <name evidence="10" type="ORF">HK097_005703</name>
</gene>
<dbReference type="InterPro" id="IPR006076">
    <property type="entry name" value="FAD-dep_OxRdtase"/>
</dbReference>
<sequence>MPTFRIPSRSVALRTTQVRCLLSPAIPGPIVEPDISVDHVVIGAGVVGLAVAERLSRQKDATTLVLELHAAFGTETSSRNSEVIHAGIYYPPTSLKTRLCIRGKNLLYPLCEKHNIPYKRVGKWIVATDDAQIPELDKIKSRADSLGVPVHFLSQSEANAIEPNVKAVKVL</sequence>
<evidence type="ECO:0000256" key="2">
    <source>
        <dbReference type="ARBA" id="ARBA00022630"/>
    </source>
</evidence>
<evidence type="ECO:0000256" key="7">
    <source>
        <dbReference type="ARBA" id="ARBA00038878"/>
    </source>
</evidence>
<evidence type="ECO:0000256" key="1">
    <source>
        <dbReference type="ARBA" id="ARBA00001974"/>
    </source>
</evidence>
<dbReference type="PANTHER" id="PTHR43104:SF4">
    <property type="entry name" value="L-2-HYDROXYGLUTARATE DEHYDROGENASE, MITOCHONDRIAL"/>
    <property type="match status" value="1"/>
</dbReference>
<evidence type="ECO:0000256" key="8">
    <source>
        <dbReference type="ARBA" id="ARBA00041137"/>
    </source>
</evidence>
<evidence type="ECO:0000259" key="9">
    <source>
        <dbReference type="Pfam" id="PF01266"/>
    </source>
</evidence>